<dbReference type="AlphaFoldDB" id="A0A078AZJ5"/>
<keyword evidence="3" id="KW-1185">Reference proteome</keyword>
<reference evidence="2 3" key="1">
    <citation type="submission" date="2014-06" db="EMBL/GenBank/DDBJ databases">
        <authorList>
            <person name="Swart Estienne"/>
        </authorList>
    </citation>
    <scope>NUCLEOTIDE SEQUENCE [LARGE SCALE GENOMIC DNA]</scope>
    <source>
        <strain evidence="2 3">130c</strain>
    </source>
</reference>
<sequence length="249" mass="28547">MSIVGQSKIYIVNSCLNMHKQVNPKDNKSSRGEVSQGSDDIDKIDSKSFQAKPSKFQSNPLKNRKKFILLDQKKELEFQAGISLNNHMSKGSNPKYERGISPANSQQRQYINRMKSAFPISSNFNEDSLSSSEESQESFENKQFKHYQFQSYKKMQNIKMNFSAQNNTVTGIKVQKSSTVKIPIQKKADCLGFEQIEMPQGELLQDTNQVNFNPDINKQRIDYAKPLQSKTEQIEINQIGNEKQNCLIY</sequence>
<evidence type="ECO:0000313" key="3">
    <source>
        <dbReference type="Proteomes" id="UP000039865"/>
    </source>
</evidence>
<gene>
    <name evidence="2" type="primary">Contig18552.g19710</name>
    <name evidence="2" type="ORF">STYLEM_16973</name>
</gene>
<name>A0A078AZJ5_STYLE</name>
<dbReference type="InParanoid" id="A0A078AZJ5"/>
<feature type="compositionally biased region" description="Polar residues" evidence="1">
    <location>
        <begin position="49"/>
        <end position="58"/>
    </location>
</feature>
<organism evidence="2 3">
    <name type="scientific">Stylonychia lemnae</name>
    <name type="common">Ciliate</name>
    <dbReference type="NCBI Taxonomy" id="5949"/>
    <lineage>
        <taxon>Eukaryota</taxon>
        <taxon>Sar</taxon>
        <taxon>Alveolata</taxon>
        <taxon>Ciliophora</taxon>
        <taxon>Intramacronucleata</taxon>
        <taxon>Spirotrichea</taxon>
        <taxon>Stichotrichia</taxon>
        <taxon>Sporadotrichida</taxon>
        <taxon>Oxytrichidae</taxon>
        <taxon>Stylonychinae</taxon>
        <taxon>Stylonychia</taxon>
    </lineage>
</organism>
<protein>
    <submittedName>
        <fullName evidence="2">Uncharacterized protein</fullName>
    </submittedName>
</protein>
<dbReference type="EMBL" id="CCKQ01015996">
    <property type="protein sequence ID" value="CDW87860.1"/>
    <property type="molecule type" value="Genomic_DNA"/>
</dbReference>
<dbReference type="Proteomes" id="UP000039865">
    <property type="component" value="Unassembled WGS sequence"/>
</dbReference>
<accession>A0A078AZJ5</accession>
<feature type="region of interest" description="Disordered" evidence="1">
    <location>
        <begin position="21"/>
        <end position="58"/>
    </location>
</feature>
<evidence type="ECO:0000256" key="1">
    <source>
        <dbReference type="SAM" id="MobiDB-lite"/>
    </source>
</evidence>
<evidence type="ECO:0000313" key="2">
    <source>
        <dbReference type="EMBL" id="CDW87860.1"/>
    </source>
</evidence>
<proteinExistence type="predicted"/>